<comment type="cofactor">
    <cofactor evidence="1">
        <name>FAD</name>
        <dbReference type="ChEBI" id="CHEBI:57692"/>
    </cofactor>
</comment>
<proteinExistence type="inferred from homology"/>
<evidence type="ECO:0000313" key="6">
    <source>
        <dbReference type="EMBL" id="CAD8696668.1"/>
    </source>
</evidence>
<dbReference type="Gene3D" id="3.30.560.10">
    <property type="entry name" value="Glucose Oxidase, domain 3"/>
    <property type="match status" value="1"/>
</dbReference>
<name>A0A7S0S699_9CHLO</name>
<evidence type="ECO:0000256" key="2">
    <source>
        <dbReference type="ARBA" id="ARBA00010790"/>
    </source>
</evidence>
<keyword evidence="3" id="KW-0285">Flavoprotein</keyword>
<dbReference type="PROSITE" id="PS00624">
    <property type="entry name" value="GMC_OXRED_2"/>
    <property type="match status" value="1"/>
</dbReference>
<dbReference type="SUPFAM" id="SSF54373">
    <property type="entry name" value="FAD-linked reductases, C-terminal domain"/>
    <property type="match status" value="1"/>
</dbReference>
<dbReference type="PANTHER" id="PTHR11552:SF147">
    <property type="entry name" value="CHOLINE DEHYDROGENASE, MITOCHONDRIAL"/>
    <property type="match status" value="1"/>
</dbReference>
<accession>A0A7S0S699</accession>
<dbReference type="GO" id="GO:0016020">
    <property type="term" value="C:membrane"/>
    <property type="evidence" value="ECO:0007669"/>
    <property type="project" value="TreeGrafter"/>
</dbReference>
<evidence type="ECO:0000259" key="5">
    <source>
        <dbReference type="PROSITE" id="PS00624"/>
    </source>
</evidence>
<dbReference type="GO" id="GO:0050660">
    <property type="term" value="F:flavin adenine dinucleotide binding"/>
    <property type="evidence" value="ECO:0007669"/>
    <property type="project" value="InterPro"/>
</dbReference>
<reference evidence="6" key="1">
    <citation type="submission" date="2021-01" db="EMBL/GenBank/DDBJ databases">
        <authorList>
            <person name="Corre E."/>
            <person name="Pelletier E."/>
            <person name="Niang G."/>
            <person name="Scheremetjew M."/>
            <person name="Finn R."/>
            <person name="Kale V."/>
            <person name="Holt S."/>
            <person name="Cochrane G."/>
            <person name="Meng A."/>
            <person name="Brown T."/>
            <person name="Cohen L."/>
        </authorList>
    </citation>
    <scope>NUCLEOTIDE SEQUENCE</scope>
    <source>
        <strain evidence="6">SAG 11-49</strain>
    </source>
</reference>
<protein>
    <recommendedName>
        <fullName evidence="5">Glucose-methanol-choline oxidoreductase N-terminal domain-containing protein</fullName>
    </recommendedName>
</protein>
<dbReference type="PANTHER" id="PTHR11552">
    <property type="entry name" value="GLUCOSE-METHANOL-CHOLINE GMC OXIDOREDUCTASE"/>
    <property type="match status" value="1"/>
</dbReference>
<dbReference type="InterPro" id="IPR007867">
    <property type="entry name" value="GMC_OxRtase_C"/>
</dbReference>
<dbReference type="PIRSF" id="PIRSF000137">
    <property type="entry name" value="Alcohol_oxidase"/>
    <property type="match status" value="1"/>
</dbReference>
<dbReference type="InterPro" id="IPR036188">
    <property type="entry name" value="FAD/NAD-bd_sf"/>
</dbReference>
<dbReference type="Gene3D" id="3.50.50.60">
    <property type="entry name" value="FAD/NAD(P)-binding domain"/>
    <property type="match status" value="1"/>
</dbReference>
<feature type="domain" description="Glucose-methanol-choline oxidoreductase N-terminal" evidence="5">
    <location>
        <begin position="300"/>
        <end position="314"/>
    </location>
</feature>
<dbReference type="GO" id="GO:0019285">
    <property type="term" value="P:glycine betaine biosynthetic process from choline"/>
    <property type="evidence" value="ECO:0007669"/>
    <property type="project" value="TreeGrafter"/>
</dbReference>
<dbReference type="InterPro" id="IPR012132">
    <property type="entry name" value="GMC_OxRdtase"/>
</dbReference>
<organism evidence="6">
    <name type="scientific">Chlamydomonas leiostraca</name>
    <dbReference type="NCBI Taxonomy" id="1034604"/>
    <lineage>
        <taxon>Eukaryota</taxon>
        <taxon>Viridiplantae</taxon>
        <taxon>Chlorophyta</taxon>
        <taxon>core chlorophytes</taxon>
        <taxon>Chlorophyceae</taxon>
        <taxon>CS clade</taxon>
        <taxon>Chlamydomonadales</taxon>
        <taxon>Chlamydomonadaceae</taxon>
        <taxon>Chlamydomonas</taxon>
    </lineage>
</organism>
<dbReference type="GO" id="GO:0008812">
    <property type="term" value="F:choline dehydrogenase activity"/>
    <property type="evidence" value="ECO:0007669"/>
    <property type="project" value="TreeGrafter"/>
</dbReference>
<dbReference type="SUPFAM" id="SSF51905">
    <property type="entry name" value="FAD/NAD(P)-binding domain"/>
    <property type="match status" value="1"/>
</dbReference>
<dbReference type="Pfam" id="PF05199">
    <property type="entry name" value="GMC_oxred_C"/>
    <property type="match status" value="1"/>
</dbReference>
<gene>
    <name evidence="6" type="ORF">CLEI1391_LOCUS20855</name>
</gene>
<dbReference type="InterPro" id="IPR000172">
    <property type="entry name" value="GMC_OxRdtase_N"/>
</dbReference>
<evidence type="ECO:0000256" key="3">
    <source>
        <dbReference type="ARBA" id="ARBA00022630"/>
    </source>
</evidence>
<dbReference type="EMBL" id="HBFB01037125">
    <property type="protein sequence ID" value="CAD8696668.1"/>
    <property type="molecule type" value="Transcribed_RNA"/>
</dbReference>
<sequence>MQTQVQRRGALRASRSTAAQGRRSVVQVRASASPVAGQKWDYVIVGGGTAGAVLANRLSADESKKVLVLEAGGSADALEIAIPAGLTKLFRHPTLDWGLFSVNQKPLDKREVYLARGKTLGGSSCTNATLYHRGSPADYDSWGLDGWSSKELVDLFVAAENYSDGPAPYHGQGGTMNVERPRYDNPLHEEFFRACKAAGLSANPDFNDWSRTQAGYGEFQVTQKNGQRADMNRMYLKPIQGKRPNLTVLTGTRTTKVAFESDASGTPRTVGVEFSQASVAAGERYAAELAPGGEVVLCTGAIHSPHLLQLSGVGPGSALRDHNISVVRELRGVGANLQDHPATLYAARTDDKFDELAVTSQIYDKKQNIKFGAVLQYLFNKRGPLATTGCDHGAFVSTTGKGEPDLQMRFVPGMALDADAIQSYIKFAELKKSGEAWPCGITIQLLAVRAKSTGSVGLKSADPFAAPAINIGYFTDKGGEDMATLREGLKLSRRICEQSPLAQYITEERFPGTPTATDADLDAFIRKTTCSGNALVGTCKMGAASDPTAVVSAEDFKVHGVSGLRVVDASVIPRIPGGQMGAPVVMIAERAAALMTKGTPIAKGGKSGKTLVAA</sequence>
<evidence type="ECO:0000256" key="1">
    <source>
        <dbReference type="ARBA" id="ARBA00001974"/>
    </source>
</evidence>
<comment type="similarity">
    <text evidence="2">Belongs to the GMC oxidoreductase family.</text>
</comment>
<dbReference type="AlphaFoldDB" id="A0A7S0S699"/>
<evidence type="ECO:0000256" key="4">
    <source>
        <dbReference type="ARBA" id="ARBA00022827"/>
    </source>
</evidence>
<keyword evidence="4" id="KW-0274">FAD</keyword>
<dbReference type="Pfam" id="PF00732">
    <property type="entry name" value="GMC_oxred_N"/>
    <property type="match status" value="1"/>
</dbReference>